<feature type="non-terminal residue" evidence="2">
    <location>
        <position position="65"/>
    </location>
</feature>
<sequence>MKLRRDQRGFVLSGIALLLVLPAILLVASCFTIIEMGGEATALQASADKVFYIGKDIERVVEDLW</sequence>
<dbReference type="AlphaFoldDB" id="X1CLX8"/>
<feature type="transmembrane region" description="Helical" evidence="1">
    <location>
        <begin position="12"/>
        <end position="34"/>
    </location>
</feature>
<dbReference type="EMBL" id="BART01011447">
    <property type="protein sequence ID" value="GAG85231.1"/>
    <property type="molecule type" value="Genomic_DNA"/>
</dbReference>
<keyword evidence="1" id="KW-1133">Transmembrane helix</keyword>
<protein>
    <submittedName>
        <fullName evidence="2">Uncharacterized protein</fullName>
    </submittedName>
</protein>
<evidence type="ECO:0000313" key="2">
    <source>
        <dbReference type="EMBL" id="GAG85231.1"/>
    </source>
</evidence>
<accession>X1CLX8</accession>
<keyword evidence="1" id="KW-0812">Transmembrane</keyword>
<comment type="caution">
    <text evidence="2">The sequence shown here is derived from an EMBL/GenBank/DDBJ whole genome shotgun (WGS) entry which is preliminary data.</text>
</comment>
<reference evidence="2" key="1">
    <citation type="journal article" date="2014" name="Front. Microbiol.">
        <title>High frequency of phylogenetically diverse reductive dehalogenase-homologous genes in deep subseafloor sedimentary metagenomes.</title>
        <authorList>
            <person name="Kawai M."/>
            <person name="Futagami T."/>
            <person name="Toyoda A."/>
            <person name="Takaki Y."/>
            <person name="Nishi S."/>
            <person name="Hori S."/>
            <person name="Arai W."/>
            <person name="Tsubouchi T."/>
            <person name="Morono Y."/>
            <person name="Uchiyama I."/>
            <person name="Ito T."/>
            <person name="Fujiyama A."/>
            <person name="Inagaki F."/>
            <person name="Takami H."/>
        </authorList>
    </citation>
    <scope>NUCLEOTIDE SEQUENCE</scope>
    <source>
        <strain evidence="2">Expedition CK06-06</strain>
    </source>
</reference>
<organism evidence="2">
    <name type="scientific">marine sediment metagenome</name>
    <dbReference type="NCBI Taxonomy" id="412755"/>
    <lineage>
        <taxon>unclassified sequences</taxon>
        <taxon>metagenomes</taxon>
        <taxon>ecological metagenomes</taxon>
    </lineage>
</organism>
<gene>
    <name evidence="2" type="ORF">S01H4_24391</name>
</gene>
<dbReference type="PROSITE" id="PS51257">
    <property type="entry name" value="PROKAR_LIPOPROTEIN"/>
    <property type="match status" value="1"/>
</dbReference>
<keyword evidence="1" id="KW-0472">Membrane</keyword>
<name>X1CLX8_9ZZZZ</name>
<proteinExistence type="predicted"/>
<evidence type="ECO:0000256" key="1">
    <source>
        <dbReference type="SAM" id="Phobius"/>
    </source>
</evidence>